<dbReference type="InterPro" id="IPR036719">
    <property type="entry name" value="Neuro-gated_channel_TM_sf"/>
</dbReference>
<dbReference type="OrthoDB" id="6247110at2759"/>
<dbReference type="Gene3D" id="1.20.58.390">
    <property type="entry name" value="Neurotransmitter-gated ion-channel transmembrane domain"/>
    <property type="match status" value="1"/>
</dbReference>
<accession>A0A8E0RJA8</accession>
<evidence type="ECO:0000313" key="8">
    <source>
        <dbReference type="EMBL" id="KAA0184098.1"/>
    </source>
</evidence>
<dbReference type="GO" id="GO:0016020">
    <property type="term" value="C:membrane"/>
    <property type="evidence" value="ECO:0007669"/>
    <property type="project" value="UniProtKB-SubCell"/>
</dbReference>
<dbReference type="SUPFAM" id="SSF90112">
    <property type="entry name" value="Neurotransmitter-gated ion-channel transmembrane pore"/>
    <property type="match status" value="1"/>
</dbReference>
<dbReference type="InterPro" id="IPR038050">
    <property type="entry name" value="Neuro_actylchol_rec"/>
</dbReference>
<dbReference type="SUPFAM" id="SSF63712">
    <property type="entry name" value="Nicotinic receptor ligand binding domain-like"/>
    <property type="match status" value="1"/>
</dbReference>
<dbReference type="GO" id="GO:0004888">
    <property type="term" value="F:transmembrane signaling receptor activity"/>
    <property type="evidence" value="ECO:0007669"/>
    <property type="project" value="InterPro"/>
</dbReference>
<evidence type="ECO:0000259" key="7">
    <source>
        <dbReference type="Pfam" id="PF02932"/>
    </source>
</evidence>
<keyword evidence="4 5" id="KW-0472">Membrane</keyword>
<comment type="caution">
    <text evidence="8">The sequence shown here is derived from an EMBL/GenBank/DDBJ whole genome shotgun (WGS) entry which is preliminary data.</text>
</comment>
<reference evidence="8" key="1">
    <citation type="submission" date="2019-05" db="EMBL/GenBank/DDBJ databases">
        <title>Annotation for the trematode Fasciolopsis buski.</title>
        <authorList>
            <person name="Choi Y.-J."/>
        </authorList>
    </citation>
    <scope>NUCLEOTIDE SEQUENCE</scope>
    <source>
        <strain evidence="8">HT</strain>
        <tissue evidence="8">Whole worm</tissue>
    </source>
</reference>
<dbReference type="Pfam" id="PF02932">
    <property type="entry name" value="Neur_chan_memb"/>
    <property type="match status" value="1"/>
</dbReference>
<keyword evidence="3 5" id="KW-1133">Transmembrane helix</keyword>
<dbReference type="CDD" id="cd19051">
    <property type="entry name" value="LGIC_TM_cation"/>
    <property type="match status" value="1"/>
</dbReference>
<dbReference type="AlphaFoldDB" id="A0A8E0RJA8"/>
<keyword evidence="2 5" id="KW-0812">Transmembrane</keyword>
<dbReference type="CDD" id="cd18989">
    <property type="entry name" value="LGIC_ECD_cation"/>
    <property type="match status" value="1"/>
</dbReference>
<evidence type="ECO:0000256" key="1">
    <source>
        <dbReference type="ARBA" id="ARBA00004141"/>
    </source>
</evidence>
<evidence type="ECO:0000256" key="2">
    <source>
        <dbReference type="ARBA" id="ARBA00022692"/>
    </source>
</evidence>
<keyword evidence="9" id="KW-1185">Reference proteome</keyword>
<dbReference type="Proteomes" id="UP000728185">
    <property type="component" value="Unassembled WGS sequence"/>
</dbReference>
<organism evidence="8 9">
    <name type="scientific">Fasciolopsis buskii</name>
    <dbReference type="NCBI Taxonomy" id="27845"/>
    <lineage>
        <taxon>Eukaryota</taxon>
        <taxon>Metazoa</taxon>
        <taxon>Spiralia</taxon>
        <taxon>Lophotrochozoa</taxon>
        <taxon>Platyhelminthes</taxon>
        <taxon>Trematoda</taxon>
        <taxon>Digenea</taxon>
        <taxon>Plagiorchiida</taxon>
        <taxon>Echinostomata</taxon>
        <taxon>Echinostomatoidea</taxon>
        <taxon>Fasciolidae</taxon>
        <taxon>Fasciolopsis</taxon>
    </lineage>
</organism>
<proteinExistence type="inferred from homology"/>
<feature type="domain" description="Neurotransmitter-gated ion-channel transmembrane" evidence="7">
    <location>
        <begin position="175"/>
        <end position="382"/>
    </location>
</feature>
<dbReference type="InterPro" id="IPR036734">
    <property type="entry name" value="Neur_chan_lig-bd_sf"/>
</dbReference>
<dbReference type="Gene3D" id="2.70.170.10">
    <property type="entry name" value="Neurotransmitter-gated ion-channel ligand-binding domain"/>
    <property type="match status" value="1"/>
</dbReference>
<keyword evidence="5" id="KW-0407">Ion channel</keyword>
<comment type="similarity">
    <text evidence="5">Belongs to the ligand-gated ion channel (TC 1.A.9) family.</text>
</comment>
<dbReference type="InterPro" id="IPR006029">
    <property type="entry name" value="Neurotrans-gated_channel_TM"/>
</dbReference>
<gene>
    <name evidence="8" type="ORF">FBUS_05335</name>
</gene>
<feature type="transmembrane region" description="Helical" evidence="5">
    <location>
        <begin position="197"/>
        <end position="216"/>
    </location>
</feature>
<evidence type="ECO:0000259" key="6">
    <source>
        <dbReference type="Pfam" id="PF02931"/>
    </source>
</evidence>
<dbReference type="EMBL" id="LUCM01011361">
    <property type="protein sequence ID" value="KAA0184098.1"/>
    <property type="molecule type" value="Genomic_DNA"/>
</dbReference>
<evidence type="ECO:0000256" key="4">
    <source>
        <dbReference type="ARBA" id="ARBA00023136"/>
    </source>
</evidence>
<keyword evidence="5" id="KW-0813">Transport</keyword>
<feature type="transmembrane region" description="Helical" evidence="5">
    <location>
        <begin position="168"/>
        <end position="191"/>
    </location>
</feature>
<dbReference type="PROSITE" id="PS00236">
    <property type="entry name" value="NEUROTR_ION_CHANNEL"/>
    <property type="match status" value="1"/>
</dbReference>
<sequence>MKISGWFTMQWYDYRLRWNSTDFEGVTQIDFVSDELWRPDVGLMNGKHSHYFDFSADQHSRINIDYEGRITWLYGAVLDVACPLDFADFPFDTQVCHLIITPWQSSMRQLKLLPMQHGPAVDNYFLPNSNVSEWEIQSIKFELEHYRSQFGVNYQYINISIQLRRQPLYFVILVLVPFLMLSILACLIFTLDDTGDRLSVALSLILSMTMYVVIVSSNAPRSMRTVPLLGIFLLDQLGLLCIATVIAVLSNKLHQYQDPNVDPMESFFKDKLSTKIYDLALENPRETLRHDEEDHFSQTPSDDASVDEDVACRCTQEFEQFRPTQDESEIPHQPVDRFSWSYSSQNMRLANSQHESPIFQPRQIALPVNFMGDRQRNQQIPARIVHENFVTLRNKSDDGFFRKLYKLGRKLFQPRSTDLRRDVAAGIDNMGILVYLFATFMNAVFCLIIMPGRER</sequence>
<dbReference type="InterPro" id="IPR006202">
    <property type="entry name" value="Neur_chan_lig-bd"/>
</dbReference>
<feature type="domain" description="Neurotransmitter-gated ion-channel ligand-binding" evidence="6">
    <location>
        <begin position="1"/>
        <end position="167"/>
    </location>
</feature>
<dbReference type="PRINTS" id="PR00252">
    <property type="entry name" value="NRIONCHANNEL"/>
</dbReference>
<dbReference type="InterPro" id="IPR006201">
    <property type="entry name" value="Neur_channel"/>
</dbReference>
<feature type="transmembrane region" description="Helical" evidence="5">
    <location>
        <begin position="228"/>
        <end position="249"/>
    </location>
</feature>
<comment type="subcellular location">
    <subcellularLocation>
        <location evidence="1">Membrane</location>
        <topology evidence="1">Multi-pass membrane protein</topology>
    </subcellularLocation>
</comment>
<evidence type="ECO:0000313" key="9">
    <source>
        <dbReference type="Proteomes" id="UP000728185"/>
    </source>
</evidence>
<keyword evidence="5" id="KW-0406">Ion transport</keyword>
<dbReference type="PANTHER" id="PTHR18945">
    <property type="entry name" value="NEUROTRANSMITTER GATED ION CHANNEL"/>
    <property type="match status" value="1"/>
</dbReference>
<dbReference type="InterPro" id="IPR018000">
    <property type="entry name" value="Neurotransmitter_ion_chnl_CS"/>
</dbReference>
<name>A0A8E0RJA8_9TREM</name>
<dbReference type="Pfam" id="PF02931">
    <property type="entry name" value="Neur_chan_LBD"/>
    <property type="match status" value="1"/>
</dbReference>
<protein>
    <submittedName>
        <fullName evidence="8">Putative nachr subunit</fullName>
    </submittedName>
</protein>
<evidence type="ECO:0000256" key="5">
    <source>
        <dbReference type="RuleBase" id="RU000687"/>
    </source>
</evidence>
<dbReference type="GO" id="GO:0005230">
    <property type="term" value="F:extracellular ligand-gated monoatomic ion channel activity"/>
    <property type="evidence" value="ECO:0007669"/>
    <property type="project" value="InterPro"/>
</dbReference>
<feature type="transmembrane region" description="Helical" evidence="5">
    <location>
        <begin position="430"/>
        <end position="450"/>
    </location>
</feature>
<evidence type="ECO:0000256" key="3">
    <source>
        <dbReference type="ARBA" id="ARBA00022989"/>
    </source>
</evidence>